<dbReference type="RefSeq" id="WP_137997563.1">
    <property type="nucleotide sequence ID" value="NZ_SJDU01000037.1"/>
</dbReference>
<evidence type="ECO:0000256" key="1">
    <source>
        <dbReference type="SAM" id="Phobius"/>
    </source>
</evidence>
<keyword evidence="1" id="KW-0472">Membrane</keyword>
<feature type="transmembrane region" description="Helical" evidence="1">
    <location>
        <begin position="7"/>
        <end position="32"/>
    </location>
</feature>
<protein>
    <submittedName>
        <fullName evidence="2">DUF998 domain-containing protein</fullName>
    </submittedName>
</protein>
<keyword evidence="3" id="KW-1185">Reference proteome</keyword>
<accession>A0ABY2TUY3</accession>
<name>A0ABY2TUY3_9SPIR</name>
<evidence type="ECO:0000313" key="2">
    <source>
        <dbReference type="EMBL" id="TKZ35951.1"/>
    </source>
</evidence>
<reference evidence="2 3" key="1">
    <citation type="journal article" date="2019" name="Anaerobe">
        <title>Brachyspira catarrhinii sp. nov., an anaerobic intestinal spirochaete isolated from vervet monkeys may have been misidentified as Brachyspira aalborgi in previous studies.</title>
        <authorList>
            <person name="Phillips N.D."/>
            <person name="La T."/>
            <person name="Hampson D.J."/>
        </authorList>
    </citation>
    <scope>NUCLEOTIDE SEQUENCE [LARGE SCALE GENOMIC DNA]</scope>
    <source>
        <strain evidence="2 3">Z12</strain>
    </source>
</reference>
<keyword evidence="1" id="KW-1133">Transmembrane helix</keyword>
<proteinExistence type="predicted"/>
<gene>
    <name evidence="2" type="ORF">EZH24_02535</name>
</gene>
<sequence length="85" mass="9650">MKNKNLINYLCLSGIISVIFYLLHDIIGAINYPNYNWLSQAVSDLTATNSPSFIIANEFLTLYKIFNFLCSALLLFQLPENNGDK</sequence>
<organism evidence="2 3">
    <name type="scientific">Brachyspira catarrhinii</name>
    <dbReference type="NCBI Taxonomy" id="2528966"/>
    <lineage>
        <taxon>Bacteria</taxon>
        <taxon>Pseudomonadati</taxon>
        <taxon>Spirochaetota</taxon>
        <taxon>Spirochaetia</taxon>
        <taxon>Brachyspirales</taxon>
        <taxon>Brachyspiraceae</taxon>
        <taxon>Brachyspira</taxon>
    </lineage>
</organism>
<dbReference type="EMBL" id="SJDU01000037">
    <property type="protein sequence ID" value="TKZ35951.1"/>
    <property type="molecule type" value="Genomic_DNA"/>
</dbReference>
<dbReference type="Proteomes" id="UP000310168">
    <property type="component" value="Unassembled WGS sequence"/>
</dbReference>
<keyword evidence="1" id="KW-0812">Transmembrane</keyword>
<comment type="caution">
    <text evidence="2">The sequence shown here is derived from an EMBL/GenBank/DDBJ whole genome shotgun (WGS) entry which is preliminary data.</text>
</comment>
<evidence type="ECO:0000313" key="3">
    <source>
        <dbReference type="Proteomes" id="UP000310168"/>
    </source>
</evidence>
<feature type="transmembrane region" description="Helical" evidence="1">
    <location>
        <begin position="52"/>
        <end position="76"/>
    </location>
</feature>